<dbReference type="InterPro" id="IPR012347">
    <property type="entry name" value="Ferritin-like"/>
</dbReference>
<dbReference type="CDD" id="cd00657">
    <property type="entry name" value="Ferritin_like"/>
    <property type="match status" value="1"/>
</dbReference>
<organism evidence="1">
    <name type="scientific">marine sediment metagenome</name>
    <dbReference type="NCBI Taxonomy" id="412755"/>
    <lineage>
        <taxon>unclassified sequences</taxon>
        <taxon>metagenomes</taxon>
        <taxon>ecological metagenomes</taxon>
    </lineage>
</organism>
<comment type="caution">
    <text evidence="1">The sequence shown here is derived from an EMBL/GenBank/DDBJ whole genome shotgun (WGS) entry which is preliminary data.</text>
</comment>
<dbReference type="EMBL" id="BART01015668">
    <property type="protein sequence ID" value="GAG87428.1"/>
    <property type="molecule type" value="Genomic_DNA"/>
</dbReference>
<name>X1BTA8_9ZZZZ</name>
<evidence type="ECO:0000313" key="1">
    <source>
        <dbReference type="EMBL" id="GAG87428.1"/>
    </source>
</evidence>
<gene>
    <name evidence="1" type="ORF">S01H4_30367</name>
</gene>
<sequence length="73" mass="8856">MKNDKQILIRMPKDFCKLLEEAIKDEKAAPKMYEKLRKMAYGKTTIQTFKRIKNDEKRHKVLLEKIKIKYCPR</sequence>
<reference evidence="1" key="1">
    <citation type="journal article" date="2014" name="Front. Microbiol.">
        <title>High frequency of phylogenetically diverse reductive dehalogenase-homologous genes in deep subseafloor sedimentary metagenomes.</title>
        <authorList>
            <person name="Kawai M."/>
            <person name="Futagami T."/>
            <person name="Toyoda A."/>
            <person name="Takaki Y."/>
            <person name="Nishi S."/>
            <person name="Hori S."/>
            <person name="Arai W."/>
            <person name="Tsubouchi T."/>
            <person name="Morono Y."/>
            <person name="Uchiyama I."/>
            <person name="Ito T."/>
            <person name="Fujiyama A."/>
            <person name="Inagaki F."/>
            <person name="Takami H."/>
        </authorList>
    </citation>
    <scope>NUCLEOTIDE SEQUENCE</scope>
    <source>
        <strain evidence="1">Expedition CK06-06</strain>
    </source>
</reference>
<protein>
    <recommendedName>
        <fullName evidence="2">Rubrerythrin diiron-binding domain-containing protein</fullName>
    </recommendedName>
</protein>
<evidence type="ECO:0008006" key="2">
    <source>
        <dbReference type="Google" id="ProtNLM"/>
    </source>
</evidence>
<dbReference type="InterPro" id="IPR009078">
    <property type="entry name" value="Ferritin-like_SF"/>
</dbReference>
<dbReference type="Gene3D" id="1.20.1260.10">
    <property type="match status" value="1"/>
</dbReference>
<proteinExistence type="predicted"/>
<dbReference type="SUPFAM" id="SSF47240">
    <property type="entry name" value="Ferritin-like"/>
    <property type="match status" value="1"/>
</dbReference>
<dbReference type="AlphaFoldDB" id="X1BTA8"/>
<accession>X1BTA8</accession>